<dbReference type="EMBL" id="PNHP01000008">
    <property type="protein sequence ID" value="PMC80782.1"/>
    <property type="molecule type" value="Genomic_DNA"/>
</dbReference>
<evidence type="ECO:0000256" key="3">
    <source>
        <dbReference type="ARBA" id="ARBA00022448"/>
    </source>
</evidence>
<evidence type="ECO:0000256" key="4">
    <source>
        <dbReference type="ARBA" id="ARBA00022475"/>
    </source>
</evidence>
<evidence type="ECO:0000256" key="6">
    <source>
        <dbReference type="ARBA" id="ARBA00022840"/>
    </source>
</evidence>
<keyword evidence="3" id="KW-0813">Transport</keyword>
<dbReference type="GO" id="GO:0005886">
    <property type="term" value="C:plasma membrane"/>
    <property type="evidence" value="ECO:0007669"/>
    <property type="project" value="UniProtKB-SubCell"/>
</dbReference>
<accession>A0A2N6UGV6</accession>
<dbReference type="InterPro" id="IPR003439">
    <property type="entry name" value="ABC_transporter-like_ATP-bd"/>
</dbReference>
<dbReference type="InterPro" id="IPR013563">
    <property type="entry name" value="Oligopep_ABC_C"/>
</dbReference>
<evidence type="ECO:0000313" key="9">
    <source>
        <dbReference type="EMBL" id="PMC80782.1"/>
    </source>
</evidence>
<dbReference type="AlphaFoldDB" id="A0A2N6UGV6"/>
<dbReference type="NCBIfam" id="TIGR01727">
    <property type="entry name" value="oligo_HPY"/>
    <property type="match status" value="1"/>
</dbReference>
<dbReference type="GO" id="GO:0016887">
    <property type="term" value="F:ATP hydrolysis activity"/>
    <property type="evidence" value="ECO:0007669"/>
    <property type="project" value="InterPro"/>
</dbReference>
<organism evidence="9 10">
    <name type="scientific">Anaerococcus hydrogenalis</name>
    <dbReference type="NCBI Taxonomy" id="33029"/>
    <lineage>
        <taxon>Bacteria</taxon>
        <taxon>Bacillati</taxon>
        <taxon>Bacillota</taxon>
        <taxon>Tissierellia</taxon>
        <taxon>Tissierellales</taxon>
        <taxon>Peptoniphilaceae</taxon>
        <taxon>Anaerococcus</taxon>
    </lineage>
</organism>
<gene>
    <name evidence="9" type="ORF">CJ192_09150</name>
</gene>
<dbReference type="RefSeq" id="WP_102198539.1">
    <property type="nucleotide sequence ID" value="NZ_CAUPDS010000012.1"/>
</dbReference>
<dbReference type="PANTHER" id="PTHR43297">
    <property type="entry name" value="OLIGOPEPTIDE TRANSPORT ATP-BINDING PROTEIN APPD"/>
    <property type="match status" value="1"/>
</dbReference>
<dbReference type="GeneID" id="84579351"/>
<dbReference type="InterPro" id="IPR050388">
    <property type="entry name" value="ABC_Ni/Peptide_Import"/>
</dbReference>
<keyword evidence="6 9" id="KW-0067">ATP-binding</keyword>
<sequence length="335" mass="37796">MENLKENKKEVLKIEDLSISFDTPVGEVKAVDSISYTLYENEIMCIVGESGSGKSVESYGIMGLLQDPGRVKSGKILYKGENVLDYDKQKMSEFRGDKCSMIFQNPMTCLNPVYTIGNQLMEALLVHKKCSKDEAYKKAVEMLENVGISNPKRRMKQYPHELSGGMRQRVMIGMGLICEPDILIADEPTTALDVTIQAQILELIKEFQERTKMSVIFITHNLAVVAQICDKVSVMYAGRIVEQASVEEIFYNPQHPYTKGLLKSMPRIDSKEQTRLESIKGSPVDMLNPPKGCGFSARCDYCMNICLRQEPPMIEMENGHKSKCFLHVKELVDGR</sequence>
<evidence type="ECO:0000256" key="5">
    <source>
        <dbReference type="ARBA" id="ARBA00022741"/>
    </source>
</evidence>
<comment type="similarity">
    <text evidence="2">Belongs to the ABC transporter superfamily.</text>
</comment>
<dbReference type="GO" id="GO:0005524">
    <property type="term" value="F:ATP binding"/>
    <property type="evidence" value="ECO:0007669"/>
    <property type="project" value="UniProtKB-KW"/>
</dbReference>
<name>A0A2N6UGV6_9FIRM</name>
<dbReference type="Pfam" id="PF00005">
    <property type="entry name" value="ABC_tran"/>
    <property type="match status" value="1"/>
</dbReference>
<evidence type="ECO:0000256" key="7">
    <source>
        <dbReference type="ARBA" id="ARBA00023136"/>
    </source>
</evidence>
<dbReference type="GO" id="GO:0015833">
    <property type="term" value="P:peptide transport"/>
    <property type="evidence" value="ECO:0007669"/>
    <property type="project" value="InterPro"/>
</dbReference>
<keyword evidence="5" id="KW-0547">Nucleotide-binding</keyword>
<evidence type="ECO:0000313" key="10">
    <source>
        <dbReference type="Proteomes" id="UP000235658"/>
    </source>
</evidence>
<dbReference type="SMART" id="SM00382">
    <property type="entry name" value="AAA"/>
    <property type="match status" value="1"/>
</dbReference>
<evidence type="ECO:0000259" key="8">
    <source>
        <dbReference type="PROSITE" id="PS50893"/>
    </source>
</evidence>
<comment type="caution">
    <text evidence="9">The sequence shown here is derived from an EMBL/GenBank/DDBJ whole genome shotgun (WGS) entry which is preliminary data.</text>
</comment>
<comment type="subcellular location">
    <subcellularLocation>
        <location evidence="1">Cell membrane</location>
        <topology evidence="1">Peripheral membrane protein</topology>
    </subcellularLocation>
</comment>
<dbReference type="Gene3D" id="3.40.50.300">
    <property type="entry name" value="P-loop containing nucleotide triphosphate hydrolases"/>
    <property type="match status" value="1"/>
</dbReference>
<dbReference type="InterPro" id="IPR017871">
    <property type="entry name" value="ABC_transporter-like_CS"/>
</dbReference>
<dbReference type="PROSITE" id="PS00211">
    <property type="entry name" value="ABC_TRANSPORTER_1"/>
    <property type="match status" value="1"/>
</dbReference>
<dbReference type="Proteomes" id="UP000235658">
    <property type="component" value="Unassembled WGS sequence"/>
</dbReference>
<dbReference type="FunFam" id="3.40.50.300:FF:000016">
    <property type="entry name" value="Oligopeptide ABC transporter ATP-binding component"/>
    <property type="match status" value="1"/>
</dbReference>
<reference evidence="9 10" key="1">
    <citation type="submission" date="2017-09" db="EMBL/GenBank/DDBJ databases">
        <title>Bacterial strain isolated from the female urinary microbiota.</title>
        <authorList>
            <person name="Thomas-White K."/>
            <person name="Kumar N."/>
            <person name="Forster S."/>
            <person name="Putonti C."/>
            <person name="Lawley T."/>
            <person name="Wolfe A.J."/>
        </authorList>
    </citation>
    <scope>NUCLEOTIDE SEQUENCE [LARGE SCALE GENOMIC DNA]</scope>
    <source>
        <strain evidence="9 10">UMB0204</strain>
    </source>
</reference>
<keyword evidence="4" id="KW-1003">Cell membrane</keyword>
<dbReference type="InterPro" id="IPR027417">
    <property type="entry name" value="P-loop_NTPase"/>
</dbReference>
<dbReference type="SUPFAM" id="SSF52540">
    <property type="entry name" value="P-loop containing nucleoside triphosphate hydrolases"/>
    <property type="match status" value="1"/>
</dbReference>
<keyword evidence="7" id="KW-0472">Membrane</keyword>
<evidence type="ECO:0000256" key="1">
    <source>
        <dbReference type="ARBA" id="ARBA00004202"/>
    </source>
</evidence>
<dbReference type="PROSITE" id="PS50893">
    <property type="entry name" value="ABC_TRANSPORTER_2"/>
    <property type="match status" value="1"/>
</dbReference>
<dbReference type="PANTHER" id="PTHR43297:SF2">
    <property type="entry name" value="DIPEPTIDE TRANSPORT ATP-BINDING PROTEIN DPPD"/>
    <property type="match status" value="1"/>
</dbReference>
<evidence type="ECO:0000256" key="2">
    <source>
        <dbReference type="ARBA" id="ARBA00005417"/>
    </source>
</evidence>
<proteinExistence type="inferred from homology"/>
<protein>
    <submittedName>
        <fullName evidence="9">Peptide ABC transporter ATP-binding protein</fullName>
    </submittedName>
</protein>
<dbReference type="Pfam" id="PF08352">
    <property type="entry name" value="oligo_HPY"/>
    <property type="match status" value="1"/>
</dbReference>
<feature type="domain" description="ABC transporter" evidence="8">
    <location>
        <begin position="12"/>
        <end position="262"/>
    </location>
</feature>
<dbReference type="InterPro" id="IPR003593">
    <property type="entry name" value="AAA+_ATPase"/>
</dbReference>
<dbReference type="CDD" id="cd03257">
    <property type="entry name" value="ABC_NikE_OppD_transporters"/>
    <property type="match status" value="1"/>
</dbReference>